<dbReference type="InterPro" id="IPR017871">
    <property type="entry name" value="ABC_transporter-like_CS"/>
</dbReference>
<evidence type="ECO:0000313" key="6">
    <source>
        <dbReference type="Proteomes" id="UP000242501"/>
    </source>
</evidence>
<dbReference type="RefSeq" id="WP_092747106.1">
    <property type="nucleotide sequence ID" value="NZ_FMYL01000003.1"/>
</dbReference>
<organism evidence="5 6">
    <name type="scientific">Acinetobacter boissieri</name>
    <dbReference type="NCBI Taxonomy" id="1219383"/>
    <lineage>
        <taxon>Bacteria</taxon>
        <taxon>Pseudomonadati</taxon>
        <taxon>Pseudomonadota</taxon>
        <taxon>Gammaproteobacteria</taxon>
        <taxon>Moraxellales</taxon>
        <taxon>Moraxellaceae</taxon>
        <taxon>Acinetobacter</taxon>
    </lineage>
</organism>
<name>A0A1G6H1C9_9GAMM</name>
<dbReference type="PANTHER" id="PTHR42781">
    <property type="entry name" value="SPERMIDINE/PUTRESCINE IMPORT ATP-BINDING PROTEIN POTA"/>
    <property type="match status" value="1"/>
</dbReference>
<dbReference type="PROSITE" id="PS00211">
    <property type="entry name" value="ABC_TRANSPORTER_1"/>
    <property type="match status" value="1"/>
</dbReference>
<evidence type="ECO:0000313" key="5">
    <source>
        <dbReference type="EMBL" id="SDB87948.1"/>
    </source>
</evidence>
<proteinExistence type="predicted"/>
<gene>
    <name evidence="5" type="ORF">SAMN05421733_103144</name>
</gene>
<dbReference type="InterPro" id="IPR003439">
    <property type="entry name" value="ABC_transporter-like_ATP-bd"/>
</dbReference>
<dbReference type="AlphaFoldDB" id="A0A1G6H1C9"/>
<dbReference type="InterPro" id="IPR013611">
    <property type="entry name" value="Transp-assoc_OB_typ2"/>
</dbReference>
<accession>A0A1G6H1C9</accession>
<keyword evidence="1" id="KW-0813">Transport</keyword>
<evidence type="ECO:0000259" key="4">
    <source>
        <dbReference type="PROSITE" id="PS50893"/>
    </source>
</evidence>
<reference evidence="6" key="1">
    <citation type="submission" date="2016-09" db="EMBL/GenBank/DDBJ databases">
        <authorList>
            <person name="Varghese N."/>
            <person name="Submissions S."/>
        </authorList>
    </citation>
    <scope>NUCLEOTIDE SEQUENCE [LARGE SCALE GENOMIC DNA]</scope>
    <source>
        <strain evidence="6">ANC 4422</strain>
    </source>
</reference>
<dbReference type="InterPro" id="IPR003593">
    <property type="entry name" value="AAA+_ATPase"/>
</dbReference>
<dbReference type="STRING" id="1219383.SAMN05421733_103144"/>
<dbReference type="SMART" id="SM00382">
    <property type="entry name" value="AAA"/>
    <property type="match status" value="1"/>
</dbReference>
<feature type="domain" description="ABC transporter" evidence="4">
    <location>
        <begin position="7"/>
        <end position="239"/>
    </location>
</feature>
<evidence type="ECO:0000256" key="3">
    <source>
        <dbReference type="ARBA" id="ARBA00022840"/>
    </source>
</evidence>
<dbReference type="EMBL" id="FMYL01000003">
    <property type="protein sequence ID" value="SDB87948.1"/>
    <property type="molecule type" value="Genomic_DNA"/>
</dbReference>
<dbReference type="GO" id="GO:0043190">
    <property type="term" value="C:ATP-binding cassette (ABC) transporter complex"/>
    <property type="evidence" value="ECO:0007669"/>
    <property type="project" value="InterPro"/>
</dbReference>
<keyword evidence="3 5" id="KW-0067">ATP-binding</keyword>
<dbReference type="SUPFAM" id="SSF52540">
    <property type="entry name" value="P-loop containing nucleoside triphosphate hydrolases"/>
    <property type="match status" value="1"/>
</dbReference>
<dbReference type="Pfam" id="PF08402">
    <property type="entry name" value="TOBE_2"/>
    <property type="match status" value="1"/>
</dbReference>
<dbReference type="PANTHER" id="PTHR42781:SF4">
    <property type="entry name" value="SPERMIDINE_PUTRESCINE IMPORT ATP-BINDING PROTEIN POTA"/>
    <property type="match status" value="1"/>
</dbReference>
<dbReference type="PROSITE" id="PS50893">
    <property type="entry name" value="ABC_TRANSPORTER_2"/>
    <property type="match status" value="1"/>
</dbReference>
<keyword evidence="2" id="KW-0547">Nucleotide-binding</keyword>
<evidence type="ECO:0000256" key="2">
    <source>
        <dbReference type="ARBA" id="ARBA00022741"/>
    </source>
</evidence>
<evidence type="ECO:0000256" key="1">
    <source>
        <dbReference type="ARBA" id="ARBA00022448"/>
    </source>
</evidence>
<dbReference type="InterPro" id="IPR027417">
    <property type="entry name" value="P-loop_NTPase"/>
</dbReference>
<sequence length="324" mass="36588">MTQTIHIRLRQCAKTFQSNNQILRPLDLDIFEGETLVLLGPSGCGKTTTLRLISGLEQPDQGGKIFFNDEDVTQLPIEKRHLGMVFQHYALFPNFTVGQNVAYALKIQKLPAHEIKARVEEMLNMVDLAGYHDRNINTLSGGQKQRVSLARALAARPKILLFDEPLAALDVKLKDKLREDIKKLLKDLGITAIYVTHDQQEAMALGDRIAVMQHGHIEQIGTAKQIYQHPETAFVAHFVGSTNHIQINDKILFCRPEDLLLNQQTSAFTHGQINQIIFLGQTQKLIVTDQNNHTLTITCSPHEQWHIGQQVSLHISPERLFHAI</sequence>
<keyword evidence="6" id="KW-1185">Reference proteome</keyword>
<dbReference type="GO" id="GO:0016887">
    <property type="term" value="F:ATP hydrolysis activity"/>
    <property type="evidence" value="ECO:0007669"/>
    <property type="project" value="InterPro"/>
</dbReference>
<dbReference type="Gene3D" id="3.40.50.300">
    <property type="entry name" value="P-loop containing nucleotide triphosphate hydrolases"/>
    <property type="match status" value="1"/>
</dbReference>
<dbReference type="GO" id="GO:0022857">
    <property type="term" value="F:transmembrane transporter activity"/>
    <property type="evidence" value="ECO:0007669"/>
    <property type="project" value="InterPro"/>
</dbReference>
<dbReference type="Proteomes" id="UP000242501">
    <property type="component" value="Unassembled WGS sequence"/>
</dbReference>
<dbReference type="GO" id="GO:0005524">
    <property type="term" value="F:ATP binding"/>
    <property type="evidence" value="ECO:0007669"/>
    <property type="project" value="UniProtKB-KW"/>
</dbReference>
<dbReference type="InterPro" id="IPR008995">
    <property type="entry name" value="Mo/tungstate-bd_C_term_dom"/>
</dbReference>
<dbReference type="SUPFAM" id="SSF50331">
    <property type="entry name" value="MOP-like"/>
    <property type="match status" value="1"/>
</dbReference>
<dbReference type="GO" id="GO:0015697">
    <property type="term" value="P:quaternary ammonium group transport"/>
    <property type="evidence" value="ECO:0007669"/>
    <property type="project" value="UniProtKB-ARBA"/>
</dbReference>
<protein>
    <submittedName>
        <fullName evidence="5">Putative spermidine/putrescine transport system ATP-binding protein</fullName>
    </submittedName>
</protein>
<dbReference type="InterPro" id="IPR050093">
    <property type="entry name" value="ABC_SmlMolc_Importer"/>
</dbReference>
<dbReference type="Pfam" id="PF00005">
    <property type="entry name" value="ABC_tran"/>
    <property type="match status" value="1"/>
</dbReference>
<dbReference type="FunFam" id="3.40.50.300:FF:000425">
    <property type="entry name" value="Probable ABC transporter, ATP-binding subunit"/>
    <property type="match status" value="1"/>
</dbReference>
<dbReference type="OrthoDB" id="9802264at2"/>